<dbReference type="EMBL" id="QDGZ01000006">
    <property type="protein sequence ID" value="PVG82050.1"/>
    <property type="molecule type" value="Genomic_DNA"/>
</dbReference>
<dbReference type="RefSeq" id="WP_116573117.1">
    <property type="nucleotide sequence ID" value="NZ_QDGZ01000006.1"/>
</dbReference>
<protein>
    <submittedName>
        <fullName evidence="2">Uncharacterized protein</fullName>
    </submittedName>
</protein>
<reference evidence="2 3" key="1">
    <citation type="submission" date="2018-04" db="EMBL/GenBank/DDBJ databases">
        <title>Genome of Nocardioides gansuensis WSJ-1.</title>
        <authorList>
            <person name="Wu S."/>
            <person name="Wang G."/>
        </authorList>
    </citation>
    <scope>NUCLEOTIDE SEQUENCE [LARGE SCALE GENOMIC DNA]</scope>
    <source>
        <strain evidence="2 3">WSJ-1</strain>
    </source>
</reference>
<name>A0A2T8F8N5_9ACTN</name>
<dbReference type="AlphaFoldDB" id="A0A2T8F8N5"/>
<evidence type="ECO:0000313" key="3">
    <source>
        <dbReference type="Proteomes" id="UP000246018"/>
    </source>
</evidence>
<dbReference type="Proteomes" id="UP000246018">
    <property type="component" value="Unassembled WGS sequence"/>
</dbReference>
<proteinExistence type="predicted"/>
<organism evidence="2 3">
    <name type="scientific">Nocardioides gansuensis</name>
    <dbReference type="NCBI Taxonomy" id="2138300"/>
    <lineage>
        <taxon>Bacteria</taxon>
        <taxon>Bacillati</taxon>
        <taxon>Actinomycetota</taxon>
        <taxon>Actinomycetes</taxon>
        <taxon>Propionibacteriales</taxon>
        <taxon>Nocardioidaceae</taxon>
        <taxon>Nocardioides</taxon>
    </lineage>
</organism>
<keyword evidence="3" id="KW-1185">Reference proteome</keyword>
<evidence type="ECO:0000313" key="2">
    <source>
        <dbReference type="EMBL" id="PVG82050.1"/>
    </source>
</evidence>
<evidence type="ECO:0000256" key="1">
    <source>
        <dbReference type="SAM" id="MobiDB-lite"/>
    </source>
</evidence>
<sequence length="315" mass="34810">MSQVTLDAEGNEISYDAVRPRRVTLTLAQVDHLAALAALPSPARQMLESGSEPSSLATRLGGELPDVEPAEPGDDDLDGSLRELGLVDDDGPVSEIRAALQVWHSAALATEVDLLLSLRIGQVRVRAWHRNLEDWVVALSTADRQHFELLWLPAEDWWRELTRVGVVEPARLAPAERDQVSLPEVIETPWELLLATGEAIDAGRHDLLDQLVQDYSGLTTTGSTTDDLEPASDADVRAWHETLERASRGRLHAAIIGRSERGRPGVGVVEWVLFHDGWRSLTPVRREGWNIVRIERREATELSRQLALRAAAVTS</sequence>
<dbReference type="OrthoDB" id="3769522at2"/>
<accession>A0A2T8F8N5</accession>
<gene>
    <name evidence="2" type="ORF">DDE18_15300</name>
</gene>
<feature type="region of interest" description="Disordered" evidence="1">
    <location>
        <begin position="44"/>
        <end position="77"/>
    </location>
</feature>
<comment type="caution">
    <text evidence="2">The sequence shown here is derived from an EMBL/GenBank/DDBJ whole genome shotgun (WGS) entry which is preliminary data.</text>
</comment>
<feature type="compositionally biased region" description="Acidic residues" evidence="1">
    <location>
        <begin position="65"/>
        <end position="77"/>
    </location>
</feature>